<dbReference type="PANTHER" id="PTHR43539:SF78">
    <property type="entry name" value="FLAVIN-CONTAINING MONOOXYGENASE"/>
    <property type="match status" value="1"/>
</dbReference>
<reference evidence="2 3" key="1">
    <citation type="submission" date="2023-05" db="EMBL/GenBank/DDBJ databases">
        <title>Corynebacterium suedekumii sp. nov. and Corynebacterium breve sp. nov. isolated from raw cow's milk.</title>
        <authorList>
            <person name="Baer M.K."/>
            <person name="Mehl L."/>
            <person name="Hellmuth R."/>
            <person name="Marke G."/>
            <person name="Lipski A."/>
        </authorList>
    </citation>
    <scope>NUCLEOTIDE SEQUENCE [LARGE SCALE GENOMIC DNA]</scope>
    <source>
        <strain evidence="2 3">R4</strain>
    </source>
</reference>
<dbReference type="Proteomes" id="UP001225598">
    <property type="component" value="Chromosome"/>
</dbReference>
<dbReference type="GO" id="GO:0016491">
    <property type="term" value="F:oxidoreductase activity"/>
    <property type="evidence" value="ECO:0007669"/>
    <property type="project" value="UniProtKB-KW"/>
</dbReference>
<dbReference type="Gene3D" id="3.50.50.60">
    <property type="entry name" value="FAD/NAD(P)-binding domain"/>
    <property type="match status" value="2"/>
</dbReference>
<sequence length="409" mass="44400">MTPLPSRTTVAILGAGQGGIALARHLSTHEIPYVLLEKARIAEAWRTQRWDNLVTNGPAWASSYPDQPIAGVDPHSYLPKNTIADYLENYVAEQGLTVYEHTAANEVTRCGDGFLITTTRGEVQARYVVVATGATQVPKMPLPPIAGVNNLHSVDYSNPAVLAPGAVVVVGGGTSAYQIAEELIAAGRKVFISVGTHSRVPRTYRGRDVVWWTGVLNHYESVNIPAGGTPSILMSGAYGGRTLDYRNLEATLVGRITGSNDGHLLFDDSLADTIAHGDLYYRNFLTQIDDFIATRKLDLPEEPQAHDIGDLPGAGPSSISVAEESIGTIIWATGYRPDISWLNMPELIDDRGRIAHRRGITAIPGLLFLGLPRQMRVGSGFVWGAWYDARVIADHIGHQEYLRSAYPQA</sequence>
<dbReference type="PRINTS" id="PR00411">
    <property type="entry name" value="PNDRDTASEI"/>
</dbReference>
<dbReference type="InterPro" id="IPR036188">
    <property type="entry name" value="FAD/NAD-bd_sf"/>
</dbReference>
<dbReference type="EMBL" id="CP126969">
    <property type="protein sequence ID" value="WIM68402.1"/>
    <property type="molecule type" value="Genomic_DNA"/>
</dbReference>
<keyword evidence="3" id="KW-1185">Reference proteome</keyword>
<keyword evidence="1 2" id="KW-0560">Oxidoreductase</keyword>
<dbReference type="PRINTS" id="PR00368">
    <property type="entry name" value="FADPNR"/>
</dbReference>
<protein>
    <submittedName>
        <fullName evidence="2">NAD(P)/FAD-dependent oxidoreductase</fullName>
        <ecNumber evidence="2">1.14.13.-</ecNumber>
    </submittedName>
</protein>
<gene>
    <name evidence="2" type="ORF">QP027_03115</name>
</gene>
<dbReference type="SUPFAM" id="SSF51905">
    <property type="entry name" value="FAD/NAD(P)-binding domain"/>
    <property type="match status" value="2"/>
</dbReference>
<dbReference type="EC" id="1.14.13.-" evidence="2"/>
<organism evidence="2 3">
    <name type="scientific">Corynebacterium breve</name>
    <dbReference type="NCBI Taxonomy" id="3049799"/>
    <lineage>
        <taxon>Bacteria</taxon>
        <taxon>Bacillati</taxon>
        <taxon>Actinomycetota</taxon>
        <taxon>Actinomycetes</taxon>
        <taxon>Mycobacteriales</taxon>
        <taxon>Corynebacteriaceae</taxon>
        <taxon>Corynebacterium</taxon>
    </lineage>
</organism>
<name>A0ABY8VH36_9CORY</name>
<evidence type="ECO:0000313" key="2">
    <source>
        <dbReference type="EMBL" id="WIM68402.1"/>
    </source>
</evidence>
<dbReference type="PANTHER" id="PTHR43539">
    <property type="entry name" value="FLAVIN-BINDING MONOOXYGENASE-LIKE PROTEIN (AFU_ORTHOLOGUE AFUA_4G09220)"/>
    <property type="match status" value="1"/>
</dbReference>
<dbReference type="InterPro" id="IPR050982">
    <property type="entry name" value="Auxin_biosynth/cation_transpt"/>
</dbReference>
<evidence type="ECO:0000256" key="1">
    <source>
        <dbReference type="ARBA" id="ARBA00023002"/>
    </source>
</evidence>
<accession>A0ABY8VH36</accession>
<dbReference type="Pfam" id="PF13738">
    <property type="entry name" value="Pyr_redox_3"/>
    <property type="match status" value="1"/>
</dbReference>
<evidence type="ECO:0000313" key="3">
    <source>
        <dbReference type="Proteomes" id="UP001225598"/>
    </source>
</evidence>
<proteinExistence type="predicted"/>
<dbReference type="RefSeq" id="WP_284825916.1">
    <property type="nucleotide sequence ID" value="NZ_CP126969.1"/>
</dbReference>